<evidence type="ECO:0000256" key="6">
    <source>
        <dbReference type="ARBA" id="ARBA00022840"/>
    </source>
</evidence>
<dbReference type="EMBL" id="JAVYJV010000041">
    <property type="protein sequence ID" value="KAK4337261.1"/>
    <property type="molecule type" value="Genomic_DNA"/>
</dbReference>
<evidence type="ECO:0000256" key="8">
    <source>
        <dbReference type="ARBA" id="ARBA00048679"/>
    </source>
</evidence>
<feature type="compositionally biased region" description="Low complexity" evidence="11">
    <location>
        <begin position="525"/>
        <end position="538"/>
    </location>
</feature>
<organism evidence="13 14">
    <name type="scientific">Anisodus tanguticus</name>
    <dbReference type="NCBI Taxonomy" id="243964"/>
    <lineage>
        <taxon>Eukaryota</taxon>
        <taxon>Viridiplantae</taxon>
        <taxon>Streptophyta</taxon>
        <taxon>Embryophyta</taxon>
        <taxon>Tracheophyta</taxon>
        <taxon>Spermatophyta</taxon>
        <taxon>Magnoliopsida</taxon>
        <taxon>eudicotyledons</taxon>
        <taxon>Gunneridae</taxon>
        <taxon>Pentapetalae</taxon>
        <taxon>asterids</taxon>
        <taxon>lamiids</taxon>
        <taxon>Solanales</taxon>
        <taxon>Solanaceae</taxon>
        <taxon>Solanoideae</taxon>
        <taxon>Hyoscyameae</taxon>
        <taxon>Anisodus</taxon>
    </lineage>
</organism>
<dbReference type="InterPro" id="IPR008271">
    <property type="entry name" value="Ser/Thr_kinase_AS"/>
</dbReference>
<feature type="region of interest" description="Disordered" evidence="11">
    <location>
        <begin position="1141"/>
        <end position="1181"/>
    </location>
</feature>
<comment type="caution">
    <text evidence="13">The sequence shown here is derived from an EMBL/GenBank/DDBJ whole genome shotgun (WGS) entry which is preliminary data.</text>
</comment>
<dbReference type="InterPro" id="IPR052771">
    <property type="entry name" value="Neurotrophin_sig_adaptor"/>
</dbReference>
<dbReference type="Gene3D" id="1.10.510.10">
    <property type="entry name" value="Transferase(Phosphotransferase) domain 1"/>
    <property type="match status" value="1"/>
</dbReference>
<feature type="compositionally biased region" description="Polar residues" evidence="11">
    <location>
        <begin position="539"/>
        <end position="557"/>
    </location>
</feature>
<dbReference type="PANTHER" id="PTHR24116:SF0">
    <property type="entry name" value="KINASE D-INTERACTING SUBSTRATE OF 220 KDA"/>
    <property type="match status" value="1"/>
</dbReference>
<dbReference type="InterPro" id="IPR002110">
    <property type="entry name" value="Ankyrin_rpt"/>
</dbReference>
<dbReference type="Gene3D" id="1.25.40.20">
    <property type="entry name" value="Ankyrin repeat-containing domain"/>
    <property type="match status" value="1"/>
</dbReference>
<evidence type="ECO:0000259" key="12">
    <source>
        <dbReference type="PROSITE" id="PS50011"/>
    </source>
</evidence>
<dbReference type="GO" id="GO:0005634">
    <property type="term" value="C:nucleus"/>
    <property type="evidence" value="ECO:0007669"/>
    <property type="project" value="UniProtKB-ARBA"/>
</dbReference>
<keyword evidence="6" id="KW-0067">ATP-binding</keyword>
<dbReference type="GO" id="GO:0030165">
    <property type="term" value="F:PDZ domain binding"/>
    <property type="evidence" value="ECO:0007669"/>
    <property type="project" value="TreeGrafter"/>
</dbReference>
<dbReference type="EC" id="2.7.11.1" evidence="1"/>
<dbReference type="InterPro" id="IPR000719">
    <property type="entry name" value="Prot_kinase_dom"/>
</dbReference>
<dbReference type="PANTHER" id="PTHR24116">
    <property type="entry name" value="KINASE D-INTERACTING SUBSTRATE OF 220 KDA"/>
    <property type="match status" value="1"/>
</dbReference>
<dbReference type="SMART" id="SM00220">
    <property type="entry name" value="S_TKc"/>
    <property type="match status" value="1"/>
</dbReference>
<dbReference type="InterPro" id="IPR011009">
    <property type="entry name" value="Kinase-like_dom_sf"/>
</dbReference>
<keyword evidence="4" id="KW-0547">Nucleotide-binding</keyword>
<feature type="domain" description="Protein kinase" evidence="12">
    <location>
        <begin position="134"/>
        <end position="495"/>
    </location>
</feature>
<feature type="region of interest" description="Disordered" evidence="11">
    <location>
        <begin position="1075"/>
        <end position="1108"/>
    </location>
</feature>
<dbReference type="GO" id="GO:0004674">
    <property type="term" value="F:protein serine/threonine kinase activity"/>
    <property type="evidence" value="ECO:0007669"/>
    <property type="project" value="UniProtKB-KW"/>
</dbReference>
<dbReference type="Proteomes" id="UP001291623">
    <property type="component" value="Unassembled WGS sequence"/>
</dbReference>
<keyword evidence="5" id="KW-0418">Kinase</keyword>
<sequence length="1286" mass="142195">MANDNKNQNKSLYDSEDENDDILEISPCGRCNSYVNLQDKNGDTSLIHASKAGHLQIVEALIKAHAAVDHQGDERKTALYCAVEKNHIEVIKALLKANPNLELSTKDGDTCLMKAVRNRKLPIVKLLIDKKAKISASDKYGDTALHIASRAQSKAILEFILRNPKNSQLLYKPNKNGETPFTLDNAHNKSILPTLFGAAPSSRRVLEKETQLGYDLYSSAIANLLSEPSLKTPICVGLFAKWGSEKQATMEETTLQSGIIEDDEENESSYQFVDSCDLKTDSNEQLGLIHADLKPENIMLIDPKNHPFKVKVIDFGSASHVSKAVCSTYLQSRYYRAPEIILGLPFCETIDMWSLGCVIAELFLGWPLYPGSSEYDQIRYISQTQGLPAENMLNRATKTQKFFIREVESNYPYWRLKSPEEHESETNFKSKETRKYIFNCLDDMAQVNVPTDLEGGELLAEKADRKEFIDLLKRMLTLDQDKRISPGEALNHNFVTLNHLLDYAHCSNVKASVQMMEVCRRRFNSRSSNASGQNSSDSVYSSNRNNDHNSTTASSNGFSDSDSELISSSSFSPLKTLPNFTNVISKNKIIKPEPVSNSYNLGVIESKKRRILSKHPQSLSQDGCSNQPSSTFGRSTHDLNNSKQFSSVPQIQVDQIATSEKQEQKHKTLSDVHAQLLNYSSNQISHSSTSAENINNSALNFLANSASLDNITSNLQQSRLIKLEKNENDRFNKCTNSLSNSSCVKNRNNSQLGSNLYNSASEQHISSAAAAAAAQQQQLSQSLYLFKNDGLVHGFFTNQIQNAAKAGINLSAAAGLFKPAKSTKDKTASSKHNAQFNKTNSSPNFAGNVNNNLLPTMMGVHQNLIQNGVSNSGNINNSFINNNVKHHNLISNNVSNNNFIESNVTKKNQMQHNSNIPHSSQTADPYFFTMNNQQMLMKATLNHTQFANQRSSSNHNNSACVITSNSSSVNHHQYNSMNFQKNFMHSQNVNSSCLMSRNNMNNLNTLDSFKSFNNAMVNNTYCSMVMSGIQINNYNVSNHNNLIISNNTNCPSNPKNNLNNVNDNNNTNLNNIQTSSNLNGNGNTVVDNLSNNNNTINSNSTNSSINGVNMLNPGSVMTSNSRCSSVASVNNIQQINESSSCSYGFSNSPSYNNSSSSGGIINSTNNNSNSSSSNQNRNLNSSHHQLNSINVVPNNNQLNDFTNSINGYNTNNSSLSVSHHGNTPGLSSTPGYPTPPSSVNRSEIMSQSQHSIQSSQDELMQTNFVQNQQFNLFKELEDIWIAADKV</sequence>
<keyword evidence="2" id="KW-0723">Serine/threonine-protein kinase</keyword>
<reference evidence="13" key="1">
    <citation type="submission" date="2023-12" db="EMBL/GenBank/DDBJ databases">
        <title>Genome assembly of Anisodus tanguticus.</title>
        <authorList>
            <person name="Wang Y.-J."/>
        </authorList>
    </citation>
    <scope>NUCLEOTIDE SEQUENCE</scope>
    <source>
        <strain evidence="13">KB-2021</strain>
        <tissue evidence="13">Leaf</tissue>
    </source>
</reference>
<feature type="region of interest" description="Disordered" evidence="11">
    <location>
        <begin position="612"/>
        <end position="647"/>
    </location>
</feature>
<dbReference type="GO" id="GO:0005524">
    <property type="term" value="F:ATP binding"/>
    <property type="evidence" value="ECO:0007669"/>
    <property type="project" value="UniProtKB-KW"/>
</dbReference>
<dbReference type="SMART" id="SM00248">
    <property type="entry name" value="ANK"/>
    <property type="match status" value="4"/>
</dbReference>
<dbReference type="PROSITE" id="PS00108">
    <property type="entry name" value="PROTEIN_KINASE_ST"/>
    <property type="match status" value="1"/>
</dbReference>
<evidence type="ECO:0000256" key="1">
    <source>
        <dbReference type="ARBA" id="ARBA00012513"/>
    </source>
</evidence>
<comment type="similarity">
    <text evidence="9">Belongs to the protein kinase superfamily. CMGC Ser/Thr protein kinase family. HIPK subfamily.</text>
</comment>
<dbReference type="InterPro" id="IPR036770">
    <property type="entry name" value="Ankyrin_rpt-contain_sf"/>
</dbReference>
<dbReference type="Pfam" id="PF00069">
    <property type="entry name" value="Pkinase"/>
    <property type="match status" value="1"/>
</dbReference>
<comment type="catalytic activity">
    <reaction evidence="7">
        <text>L-threonyl-[protein] + ATP = O-phospho-L-threonyl-[protein] + ADP + H(+)</text>
        <dbReference type="Rhea" id="RHEA:46608"/>
        <dbReference type="Rhea" id="RHEA-COMP:11060"/>
        <dbReference type="Rhea" id="RHEA-COMP:11605"/>
        <dbReference type="ChEBI" id="CHEBI:15378"/>
        <dbReference type="ChEBI" id="CHEBI:30013"/>
        <dbReference type="ChEBI" id="CHEBI:30616"/>
        <dbReference type="ChEBI" id="CHEBI:61977"/>
        <dbReference type="ChEBI" id="CHEBI:456216"/>
        <dbReference type="EC" id="2.7.11.1"/>
    </reaction>
</comment>
<feature type="compositionally biased region" description="Polar residues" evidence="11">
    <location>
        <begin position="1212"/>
        <end position="1221"/>
    </location>
</feature>
<evidence type="ECO:0000256" key="9">
    <source>
        <dbReference type="ARBA" id="ARBA00061380"/>
    </source>
</evidence>
<feature type="compositionally biased region" description="Polar residues" evidence="11">
    <location>
        <begin position="832"/>
        <end position="845"/>
    </location>
</feature>
<dbReference type="GO" id="GO:0019887">
    <property type="term" value="F:protein kinase regulator activity"/>
    <property type="evidence" value="ECO:0007669"/>
    <property type="project" value="TreeGrafter"/>
</dbReference>
<dbReference type="Pfam" id="PF12796">
    <property type="entry name" value="Ank_2"/>
    <property type="match status" value="2"/>
</dbReference>
<name>A0AAE1QQ09_9SOLA</name>
<evidence type="ECO:0000256" key="5">
    <source>
        <dbReference type="ARBA" id="ARBA00022777"/>
    </source>
</evidence>
<keyword evidence="3" id="KW-0808">Transferase</keyword>
<comment type="catalytic activity">
    <reaction evidence="8">
        <text>L-seryl-[protein] + ATP = O-phospho-L-seryl-[protein] + ADP + H(+)</text>
        <dbReference type="Rhea" id="RHEA:17989"/>
        <dbReference type="Rhea" id="RHEA-COMP:9863"/>
        <dbReference type="Rhea" id="RHEA-COMP:11604"/>
        <dbReference type="ChEBI" id="CHEBI:15378"/>
        <dbReference type="ChEBI" id="CHEBI:29999"/>
        <dbReference type="ChEBI" id="CHEBI:30616"/>
        <dbReference type="ChEBI" id="CHEBI:83421"/>
        <dbReference type="ChEBI" id="CHEBI:456216"/>
        <dbReference type="EC" id="2.7.11.1"/>
    </reaction>
</comment>
<keyword evidence="14" id="KW-1185">Reference proteome</keyword>
<evidence type="ECO:0000256" key="3">
    <source>
        <dbReference type="ARBA" id="ARBA00022679"/>
    </source>
</evidence>
<evidence type="ECO:0000256" key="2">
    <source>
        <dbReference type="ARBA" id="ARBA00022527"/>
    </source>
</evidence>
<evidence type="ECO:0000313" key="14">
    <source>
        <dbReference type="Proteomes" id="UP001291623"/>
    </source>
</evidence>
<keyword evidence="10" id="KW-0040">ANK repeat</keyword>
<evidence type="ECO:0000256" key="7">
    <source>
        <dbReference type="ARBA" id="ARBA00047899"/>
    </source>
</evidence>
<evidence type="ECO:0000313" key="13">
    <source>
        <dbReference type="EMBL" id="KAK4337261.1"/>
    </source>
</evidence>
<feature type="region of interest" description="Disordered" evidence="11">
    <location>
        <begin position="823"/>
        <end position="845"/>
    </location>
</feature>
<dbReference type="PROSITE" id="PS50011">
    <property type="entry name" value="PROTEIN_KINASE_DOM"/>
    <property type="match status" value="1"/>
</dbReference>
<accession>A0AAE1QQ09</accession>
<feature type="compositionally biased region" description="Low complexity" evidence="11">
    <location>
        <begin position="1146"/>
        <end position="1181"/>
    </location>
</feature>
<proteinExistence type="inferred from homology"/>
<dbReference type="FunFam" id="1.10.510.10:FF:000029">
    <property type="entry name" value="Homeodomain-interacting protein kinase 2 isoform 1"/>
    <property type="match status" value="1"/>
</dbReference>
<dbReference type="PROSITE" id="PS50297">
    <property type="entry name" value="ANK_REP_REGION"/>
    <property type="match status" value="1"/>
</dbReference>
<evidence type="ECO:0000256" key="11">
    <source>
        <dbReference type="SAM" id="MobiDB-lite"/>
    </source>
</evidence>
<feature type="repeat" description="ANK" evidence="10">
    <location>
        <begin position="74"/>
        <end position="106"/>
    </location>
</feature>
<evidence type="ECO:0000256" key="4">
    <source>
        <dbReference type="ARBA" id="ARBA00022741"/>
    </source>
</evidence>
<feature type="repeat" description="ANK" evidence="10">
    <location>
        <begin position="41"/>
        <end position="73"/>
    </location>
</feature>
<protein>
    <recommendedName>
        <fullName evidence="1">non-specific serine/threonine protein kinase</fullName>
        <ecNumber evidence="1">2.7.11.1</ecNumber>
    </recommendedName>
</protein>
<evidence type="ECO:0000256" key="10">
    <source>
        <dbReference type="PROSITE-ProRule" id="PRU00023"/>
    </source>
</evidence>
<gene>
    <name evidence="13" type="ORF">RND71_043259</name>
</gene>
<dbReference type="SUPFAM" id="SSF56112">
    <property type="entry name" value="Protein kinase-like (PK-like)"/>
    <property type="match status" value="1"/>
</dbReference>
<feature type="region of interest" description="Disordered" evidence="11">
    <location>
        <begin position="1212"/>
        <end position="1241"/>
    </location>
</feature>
<feature type="compositionally biased region" description="Polar residues" evidence="11">
    <location>
        <begin position="615"/>
        <end position="647"/>
    </location>
</feature>
<feature type="region of interest" description="Disordered" evidence="11">
    <location>
        <begin position="524"/>
        <end position="560"/>
    </location>
</feature>
<dbReference type="SUPFAM" id="SSF48403">
    <property type="entry name" value="Ankyrin repeat"/>
    <property type="match status" value="1"/>
</dbReference>
<dbReference type="PROSITE" id="PS50088">
    <property type="entry name" value="ANK_REPEAT"/>
    <property type="match status" value="3"/>
</dbReference>
<feature type="repeat" description="ANK" evidence="10">
    <location>
        <begin position="107"/>
        <end position="139"/>
    </location>
</feature>